<dbReference type="PANTHER" id="PTHR11808:SF80">
    <property type="entry name" value="CYSTATHIONINE GAMMA-LYASE"/>
    <property type="match status" value="1"/>
</dbReference>
<dbReference type="GO" id="GO:0019346">
    <property type="term" value="P:transsulfuration"/>
    <property type="evidence" value="ECO:0007669"/>
    <property type="project" value="InterPro"/>
</dbReference>
<evidence type="ECO:0000256" key="4">
    <source>
        <dbReference type="PIRSR" id="PIRSR001434-2"/>
    </source>
</evidence>
<comment type="pathway">
    <text evidence="3">Amino-acid biosynthesis; L-methionine biosynthesis via de novo pathway; L-homocysteine from O-succinyl-L-homoserine: step 1/1.</text>
</comment>
<dbReference type="GO" id="GO:0071266">
    <property type="term" value="P:'de novo' L-methionine biosynthetic process"/>
    <property type="evidence" value="ECO:0007669"/>
    <property type="project" value="UniProtKB-UniRule"/>
</dbReference>
<dbReference type="OrthoDB" id="9805807at2"/>
<dbReference type="InterPro" id="IPR054542">
    <property type="entry name" value="Cys_met_metab_PP"/>
</dbReference>
<evidence type="ECO:0000313" key="6">
    <source>
        <dbReference type="EMBL" id="PRD68214.1"/>
    </source>
</evidence>
<dbReference type="GO" id="GO:0071268">
    <property type="term" value="P:homocysteine biosynthetic process"/>
    <property type="evidence" value="ECO:0007669"/>
    <property type="project" value="InterPro"/>
</dbReference>
<keyword evidence="2 3" id="KW-0663">Pyridoxal phosphate</keyword>
<dbReference type="UniPathway" id="UPA00051">
    <property type="reaction ID" value="UER00449"/>
</dbReference>
<dbReference type="Gene3D" id="3.40.640.10">
    <property type="entry name" value="Type I PLP-dependent aspartate aminotransferase-like (Major domain)"/>
    <property type="match status" value="1"/>
</dbReference>
<dbReference type="RefSeq" id="WP_105730271.1">
    <property type="nucleotide sequence ID" value="NZ_PVLR01000036.1"/>
</dbReference>
<organism evidence="6 7">
    <name type="scientific">Malikia spinosa</name>
    <dbReference type="NCBI Taxonomy" id="86180"/>
    <lineage>
        <taxon>Bacteria</taxon>
        <taxon>Pseudomonadati</taxon>
        <taxon>Pseudomonadota</taxon>
        <taxon>Betaproteobacteria</taxon>
        <taxon>Burkholderiales</taxon>
        <taxon>Comamonadaceae</taxon>
        <taxon>Malikia</taxon>
    </lineage>
</organism>
<dbReference type="PANTHER" id="PTHR11808">
    <property type="entry name" value="TRANS-SULFURATION ENZYME FAMILY MEMBER"/>
    <property type="match status" value="1"/>
</dbReference>
<evidence type="ECO:0000313" key="7">
    <source>
        <dbReference type="Proteomes" id="UP000238326"/>
    </source>
</evidence>
<dbReference type="AlphaFoldDB" id="A0A2S9KCS1"/>
<accession>A0A2S9KCS1</accession>
<dbReference type="Proteomes" id="UP000238326">
    <property type="component" value="Unassembled WGS sequence"/>
</dbReference>
<reference evidence="6 7" key="1">
    <citation type="submission" date="2018-03" db="EMBL/GenBank/DDBJ databases">
        <title>Comparative genomics illustrates the genes involved in a hyperalkaliphilic mechanisms of Serpentinomonas isolated from highly-alkaline calcium-rich serpentinized springs.</title>
        <authorList>
            <person name="Suzuki S."/>
            <person name="Ishii S."/>
            <person name="Walworth N."/>
            <person name="Bird L."/>
            <person name="Kuenen J.G."/>
            <person name="Nealson K.H."/>
        </authorList>
    </citation>
    <scope>NUCLEOTIDE SEQUENCE [LARGE SCALE GENOMIC DNA]</scope>
    <source>
        <strain evidence="6 7">83</strain>
    </source>
</reference>
<dbReference type="GO" id="GO:0016846">
    <property type="term" value="F:carbon-sulfur lyase activity"/>
    <property type="evidence" value="ECO:0007669"/>
    <property type="project" value="TreeGrafter"/>
</dbReference>
<comment type="caution">
    <text evidence="6">The sequence shown here is derived from an EMBL/GenBank/DDBJ whole genome shotgun (WGS) entry which is preliminary data.</text>
</comment>
<dbReference type="InterPro" id="IPR015421">
    <property type="entry name" value="PyrdxlP-dep_Trfase_major"/>
</dbReference>
<comment type="subunit">
    <text evidence="3">Homotetramer.</text>
</comment>
<keyword evidence="3" id="KW-0486">Methionine biosynthesis</keyword>
<dbReference type="Pfam" id="PF01053">
    <property type="entry name" value="Cys_Met_Meta_PP"/>
    <property type="match status" value="1"/>
</dbReference>
<keyword evidence="3" id="KW-0808">Transferase</keyword>
<comment type="similarity">
    <text evidence="3">Belongs to the trans-sulfuration enzymes family. MetZ subfamily.</text>
</comment>
<dbReference type="PROSITE" id="PS00868">
    <property type="entry name" value="CYS_MET_METAB_PP"/>
    <property type="match status" value="1"/>
</dbReference>
<dbReference type="InterPro" id="IPR015422">
    <property type="entry name" value="PyrdxlP-dep_Trfase_small"/>
</dbReference>
<dbReference type="HAMAP" id="MF_02056">
    <property type="entry name" value="MetZ"/>
    <property type="match status" value="1"/>
</dbReference>
<dbReference type="FunFam" id="3.40.640.10:FF:000046">
    <property type="entry name" value="Cystathionine gamma-lyase"/>
    <property type="match status" value="1"/>
</dbReference>
<feature type="modified residue" description="N6-(pyridoxal phosphate)lysine" evidence="3 4">
    <location>
        <position position="212"/>
    </location>
</feature>
<protein>
    <recommendedName>
        <fullName evidence="3">O-succinylhomoserine sulfhydrylase</fullName>
        <shortName evidence="3">OSH sulfhydrylase</shortName>
        <shortName evidence="3">OSHS sulfhydrylase</shortName>
        <ecNumber evidence="3">2.5.1.-</ecNumber>
    </recommendedName>
</protein>
<dbReference type="FunFam" id="3.90.1150.10:FF:000033">
    <property type="entry name" value="Cystathionine gamma-synthase"/>
    <property type="match status" value="1"/>
</dbReference>
<comment type="function">
    <text evidence="3">Catalyzes the formation of L-homocysteine from O-succinyl-L-homoserine (OSHS) and hydrogen sulfide.</text>
</comment>
<comment type="cofactor">
    <cofactor evidence="1 3 5">
        <name>pyridoxal 5'-phosphate</name>
        <dbReference type="ChEBI" id="CHEBI:597326"/>
    </cofactor>
</comment>
<gene>
    <name evidence="3" type="primary">metZ</name>
    <name evidence="6" type="ORF">C6P61_12555</name>
</gene>
<dbReference type="NCBIfam" id="TIGR01325">
    <property type="entry name" value="O_suc_HS_sulf"/>
    <property type="match status" value="1"/>
</dbReference>
<dbReference type="Gene3D" id="3.90.1150.10">
    <property type="entry name" value="Aspartate Aminotransferase, domain 1"/>
    <property type="match status" value="1"/>
</dbReference>
<dbReference type="GO" id="GO:0016765">
    <property type="term" value="F:transferase activity, transferring alkyl or aryl (other than methyl) groups"/>
    <property type="evidence" value="ECO:0007669"/>
    <property type="project" value="UniProtKB-UniRule"/>
</dbReference>
<dbReference type="InterPro" id="IPR006234">
    <property type="entry name" value="O-succ-hSer_sulfhydrylase"/>
</dbReference>
<dbReference type="EC" id="2.5.1.-" evidence="3"/>
<proteinExistence type="inferred from homology"/>
<evidence type="ECO:0000256" key="5">
    <source>
        <dbReference type="RuleBase" id="RU362118"/>
    </source>
</evidence>
<dbReference type="GO" id="GO:0005737">
    <property type="term" value="C:cytoplasm"/>
    <property type="evidence" value="ECO:0007669"/>
    <property type="project" value="TreeGrafter"/>
</dbReference>
<dbReference type="CDD" id="cd00614">
    <property type="entry name" value="CGS_like"/>
    <property type="match status" value="1"/>
</dbReference>
<evidence type="ECO:0000256" key="3">
    <source>
        <dbReference type="HAMAP-Rule" id="MF_02056"/>
    </source>
</evidence>
<dbReference type="InterPro" id="IPR015424">
    <property type="entry name" value="PyrdxlP-dep_Trfase"/>
</dbReference>
<dbReference type="InterPro" id="IPR000277">
    <property type="entry name" value="Cys/Met-Metab_PyrdxlP-dep_enz"/>
</dbReference>
<dbReference type="SUPFAM" id="SSF53383">
    <property type="entry name" value="PLP-dependent transferases"/>
    <property type="match status" value="1"/>
</dbReference>
<sequence length="403" mass="43076">MADPKWDGLQRETLAVRLAVERSQYGENSEALYLTSGYVQPSAEVSARRFGGQEEGYTYGRSSNPTVTSFEQRLAALEGTQACMATASGMSAIMLMCFSLLKAGDHVIISQSMFGSTLKLIGSEFARFGVETSVVPQTDLAAWKAAIRPGITRLLFAETPTNPLGEVCDIAALAELAHDVGALLAVDNCFATPALQRPVEFGADIVMHSGTKYLDGQGRVLAGALCASEQLVLEKFLPVQKNSGMVLSPFNAWVVLKGLETLDLRMKAQSAQAHELALWLESHPAVARVHYPGLASHPQHALAMKQMNGCGGAVVSFDVKAPSPEQARANAFQVLDSMQLLSLCTNLGDTKTLCTHPASTSHGKLSEAQRQAAGINQGLIRVAVGLEHLDDIKADLERGLSLI</sequence>
<name>A0A2S9KCS1_9BURK</name>
<evidence type="ECO:0000256" key="2">
    <source>
        <dbReference type="ARBA" id="ARBA00022898"/>
    </source>
</evidence>
<keyword evidence="3" id="KW-0028">Amino-acid biosynthesis</keyword>
<dbReference type="EMBL" id="PVLR01000036">
    <property type="protein sequence ID" value="PRD68214.1"/>
    <property type="molecule type" value="Genomic_DNA"/>
</dbReference>
<dbReference type="NCBIfam" id="NF006003">
    <property type="entry name" value="PRK08133.1"/>
    <property type="match status" value="1"/>
</dbReference>
<keyword evidence="7" id="KW-1185">Reference proteome</keyword>
<dbReference type="GO" id="GO:0030170">
    <property type="term" value="F:pyridoxal phosphate binding"/>
    <property type="evidence" value="ECO:0007669"/>
    <property type="project" value="UniProtKB-UniRule"/>
</dbReference>
<dbReference type="PIRSF" id="PIRSF001434">
    <property type="entry name" value="CGS"/>
    <property type="match status" value="1"/>
</dbReference>
<comment type="catalytic activity">
    <reaction evidence="3">
        <text>O-succinyl-L-homoserine + hydrogen sulfide = L-homocysteine + succinate</text>
        <dbReference type="Rhea" id="RHEA:27826"/>
        <dbReference type="ChEBI" id="CHEBI:29919"/>
        <dbReference type="ChEBI" id="CHEBI:30031"/>
        <dbReference type="ChEBI" id="CHEBI:57661"/>
        <dbReference type="ChEBI" id="CHEBI:58199"/>
    </reaction>
</comment>
<evidence type="ECO:0000256" key="1">
    <source>
        <dbReference type="ARBA" id="ARBA00001933"/>
    </source>
</evidence>